<keyword evidence="2" id="KW-1185">Reference proteome</keyword>
<gene>
    <name evidence="1" type="ORF">SAMN04487850_1958</name>
</gene>
<evidence type="ECO:0000313" key="1">
    <source>
        <dbReference type="EMBL" id="SEW16912.1"/>
    </source>
</evidence>
<sequence length="159" mass="18604">MEKELNKRVLFIIILIVHFCQMQAQVKTDTVVVGRDRVVFSYPEKSKVCVTNYEEGFFKDISCIEDTALIGLHYGAMMNIPLIDRQGKNIISEYILANDLRQTRGFYYSNGERKYFREDNVLKYGINTYYTNVPEEKVLFYEALLDSLKYIVNPSELVK</sequence>
<dbReference type="EMBL" id="FOIQ01000004">
    <property type="protein sequence ID" value="SEW16912.1"/>
    <property type="molecule type" value="Genomic_DNA"/>
</dbReference>
<dbReference type="RefSeq" id="WP_143065764.1">
    <property type="nucleotide sequence ID" value="NZ_FOIQ01000004.1"/>
</dbReference>
<dbReference type="Proteomes" id="UP000199373">
    <property type="component" value="Unassembled WGS sequence"/>
</dbReference>
<evidence type="ECO:0000313" key="2">
    <source>
        <dbReference type="Proteomes" id="UP000199373"/>
    </source>
</evidence>
<dbReference type="AlphaFoldDB" id="A0A1I0PRK1"/>
<accession>A0A1I0PRK1</accession>
<proteinExistence type="predicted"/>
<organism evidence="1 2">
    <name type="scientific">Prevotella aff. ruminicola Tc2-24</name>
    <dbReference type="NCBI Taxonomy" id="81582"/>
    <lineage>
        <taxon>Bacteria</taxon>
        <taxon>Pseudomonadati</taxon>
        <taxon>Bacteroidota</taxon>
        <taxon>Bacteroidia</taxon>
        <taxon>Bacteroidales</taxon>
        <taxon>Prevotellaceae</taxon>
        <taxon>Prevotella</taxon>
    </lineage>
</organism>
<reference evidence="1 2" key="1">
    <citation type="submission" date="2016-10" db="EMBL/GenBank/DDBJ databases">
        <authorList>
            <person name="de Groot N.N."/>
        </authorList>
    </citation>
    <scope>NUCLEOTIDE SEQUENCE [LARGE SCALE GENOMIC DNA]</scope>
    <source>
        <strain evidence="1 2">TC2-24</strain>
    </source>
</reference>
<name>A0A1I0PRK1_9BACT</name>
<protein>
    <submittedName>
        <fullName evidence="1">Uncharacterized protein</fullName>
    </submittedName>
</protein>